<sequence>MKHRLPSRAPVTSGPPTDAVPPTVTGLPGPPVPRNEAAHPTPWGTIDSARTRFDAAADHAGSRTAPPTVTGLHGPPTRPNKTAH</sequence>
<feature type="region of interest" description="Disordered" evidence="1">
    <location>
        <begin position="1"/>
        <end position="84"/>
    </location>
</feature>
<evidence type="ECO:0000313" key="3">
    <source>
        <dbReference type="Proteomes" id="UP001589627"/>
    </source>
</evidence>
<evidence type="ECO:0000313" key="2">
    <source>
        <dbReference type="EMBL" id="MFB9836032.1"/>
    </source>
</evidence>
<feature type="non-terminal residue" evidence="2">
    <location>
        <position position="84"/>
    </location>
</feature>
<protein>
    <submittedName>
        <fullName evidence="2">Uncharacterized protein</fullName>
    </submittedName>
</protein>
<proteinExistence type="predicted"/>
<evidence type="ECO:0000256" key="1">
    <source>
        <dbReference type="SAM" id="MobiDB-lite"/>
    </source>
</evidence>
<feature type="compositionally biased region" description="Basic and acidic residues" evidence="1">
    <location>
        <begin position="49"/>
        <end position="61"/>
    </location>
</feature>
<keyword evidence="3" id="KW-1185">Reference proteome</keyword>
<organism evidence="2 3">
    <name type="scientific">Actinoallomurus acaciae</name>
    <dbReference type="NCBI Taxonomy" id="502577"/>
    <lineage>
        <taxon>Bacteria</taxon>
        <taxon>Bacillati</taxon>
        <taxon>Actinomycetota</taxon>
        <taxon>Actinomycetes</taxon>
        <taxon>Streptosporangiales</taxon>
        <taxon>Thermomonosporaceae</taxon>
        <taxon>Actinoallomurus</taxon>
    </lineage>
</organism>
<dbReference type="Proteomes" id="UP001589627">
    <property type="component" value="Unassembled WGS sequence"/>
</dbReference>
<dbReference type="EMBL" id="JBHLZP010000244">
    <property type="protein sequence ID" value="MFB9836032.1"/>
    <property type="molecule type" value="Genomic_DNA"/>
</dbReference>
<accession>A0ABV5YNL1</accession>
<gene>
    <name evidence="2" type="ORF">ACFFNX_28015</name>
</gene>
<name>A0ABV5YNL1_9ACTN</name>
<reference evidence="2 3" key="1">
    <citation type="submission" date="2024-09" db="EMBL/GenBank/DDBJ databases">
        <authorList>
            <person name="Sun Q."/>
            <person name="Mori K."/>
        </authorList>
    </citation>
    <scope>NUCLEOTIDE SEQUENCE [LARGE SCALE GENOMIC DNA]</scope>
    <source>
        <strain evidence="2 3">TBRC 0563</strain>
    </source>
</reference>
<comment type="caution">
    <text evidence="2">The sequence shown here is derived from an EMBL/GenBank/DDBJ whole genome shotgun (WGS) entry which is preliminary data.</text>
</comment>